<sequence>MKEFWHMKKSYHLVGNPGSTYKTCCTAQKQQQQGFKRY</sequence>
<proteinExistence type="predicted"/>
<keyword evidence="2" id="KW-1185">Reference proteome</keyword>
<reference evidence="1" key="1">
    <citation type="journal article" date="2020" name="Int. J. Syst. Evol. Microbiol.">
        <title>Aquipluma nitroreducens gen. nov. sp. nov., a novel facultatively anaerobic bacterium isolated from a freshwater lake.</title>
        <authorList>
            <person name="Watanabe M."/>
            <person name="Kojima H."/>
            <person name="Fukui M."/>
        </authorList>
    </citation>
    <scope>NUCLEOTIDE SEQUENCE</scope>
    <source>
        <strain evidence="1">MeG22</strain>
    </source>
</reference>
<dbReference type="KEGG" id="anf:AQPE_1687"/>
<dbReference type="Proteomes" id="UP001193389">
    <property type="component" value="Chromosome"/>
</dbReference>
<dbReference type="EMBL" id="AP018694">
    <property type="protein sequence ID" value="BBE17531.1"/>
    <property type="molecule type" value="Genomic_DNA"/>
</dbReference>
<dbReference type="AlphaFoldDB" id="A0A5K7S7I5"/>
<protein>
    <submittedName>
        <fullName evidence="1">Uncharacterized protein</fullName>
    </submittedName>
</protein>
<organism evidence="1 2">
    <name type="scientific">Aquipluma nitroreducens</name>
    <dbReference type="NCBI Taxonomy" id="2010828"/>
    <lineage>
        <taxon>Bacteria</taxon>
        <taxon>Pseudomonadati</taxon>
        <taxon>Bacteroidota</taxon>
        <taxon>Bacteroidia</taxon>
        <taxon>Marinilabiliales</taxon>
        <taxon>Prolixibacteraceae</taxon>
        <taxon>Aquipluma</taxon>
    </lineage>
</organism>
<name>A0A5K7S7I5_9BACT</name>
<evidence type="ECO:0000313" key="1">
    <source>
        <dbReference type="EMBL" id="BBE17531.1"/>
    </source>
</evidence>
<evidence type="ECO:0000313" key="2">
    <source>
        <dbReference type="Proteomes" id="UP001193389"/>
    </source>
</evidence>
<accession>A0A5K7S7I5</accession>
<gene>
    <name evidence="1" type="ORF">AQPE_1687</name>
</gene>